<dbReference type="AlphaFoldDB" id="A0A2P4UQG5"/>
<proteinExistence type="predicted"/>
<organism evidence="1 2">
    <name type="scientific">Actinomadura rubteroloni</name>
    <dbReference type="NCBI Taxonomy" id="1926885"/>
    <lineage>
        <taxon>Bacteria</taxon>
        <taxon>Bacillati</taxon>
        <taxon>Actinomycetota</taxon>
        <taxon>Actinomycetes</taxon>
        <taxon>Streptosporangiales</taxon>
        <taxon>Thermomonosporaceae</taxon>
        <taxon>Actinomadura</taxon>
    </lineage>
</organism>
<comment type="caution">
    <text evidence="1">The sequence shown here is derived from an EMBL/GenBank/DDBJ whole genome shotgun (WGS) entry which is preliminary data.</text>
</comment>
<dbReference type="Proteomes" id="UP000242367">
    <property type="component" value="Unassembled WGS sequence"/>
</dbReference>
<accession>A0A2P4UQG5</accession>
<gene>
    <name evidence="1" type="ORF">BTM25_16800</name>
</gene>
<evidence type="ECO:0000313" key="1">
    <source>
        <dbReference type="EMBL" id="POM27269.1"/>
    </source>
</evidence>
<evidence type="ECO:0000313" key="2">
    <source>
        <dbReference type="Proteomes" id="UP000242367"/>
    </source>
</evidence>
<name>A0A2P4UQG5_9ACTN</name>
<keyword evidence="2" id="KW-1185">Reference proteome</keyword>
<sequence>MGATLTLPVAERLQATYAVAFTDPPADLRGTVRREVAAQFRAPLRDLVLGMLDSPMLTLDLRPAEDFPPLPAGLLAAYGAAPADLAAVAGAGHLLAVRAAYRPGWPPAHEWAARAAAGAVAAAASAPVVDVFTPRILSGPELRRSLPGPQGDMRLTDWMLISHSGGTDTVWFTTRGLARFGLPELRTENVPAGLVVPWGRLLNGLARRLLDVYLDELANSESPAELRIPATVSVSLQDVAAASGETEPLCREVALRLQPAEPSPGDEVPVLAVHAADDGPDRPETLCTALFGESRQRFG</sequence>
<protein>
    <submittedName>
        <fullName evidence="1">Uncharacterized protein</fullName>
    </submittedName>
</protein>
<reference evidence="1 2" key="1">
    <citation type="journal article" date="2017" name="Chemistry">
        <title>Isolation, Biosynthesis and Chemical Modifications of Rubterolones A-F: Rare Tropolone Alkaloids from Actinomadura sp. 5-2.</title>
        <authorList>
            <person name="Guo H."/>
            <person name="Benndorf R."/>
            <person name="Leichnitz D."/>
            <person name="Klassen J.L."/>
            <person name="Vollmers J."/>
            <person name="Gorls H."/>
            <person name="Steinacker M."/>
            <person name="Weigel C."/>
            <person name="Dahse H.M."/>
            <person name="Kaster A.K."/>
            <person name="de Beer Z.W."/>
            <person name="Poulsen M."/>
            <person name="Beemelmanns C."/>
        </authorList>
    </citation>
    <scope>NUCLEOTIDE SEQUENCE [LARGE SCALE GENOMIC DNA]</scope>
    <source>
        <strain evidence="1 2">5-2</strain>
    </source>
</reference>
<dbReference type="EMBL" id="MTBP01000001">
    <property type="protein sequence ID" value="POM27269.1"/>
    <property type="molecule type" value="Genomic_DNA"/>
</dbReference>